<evidence type="ECO:0000313" key="2">
    <source>
        <dbReference type="EMBL" id="KAG7367885.1"/>
    </source>
</evidence>
<organism evidence="1 3">
    <name type="scientific">Nitzschia inconspicua</name>
    <dbReference type="NCBI Taxonomy" id="303405"/>
    <lineage>
        <taxon>Eukaryota</taxon>
        <taxon>Sar</taxon>
        <taxon>Stramenopiles</taxon>
        <taxon>Ochrophyta</taxon>
        <taxon>Bacillariophyta</taxon>
        <taxon>Bacillariophyceae</taxon>
        <taxon>Bacillariophycidae</taxon>
        <taxon>Bacillariales</taxon>
        <taxon>Bacillariaceae</taxon>
        <taxon>Nitzschia</taxon>
    </lineage>
</organism>
<reference evidence="1" key="2">
    <citation type="submission" date="2021-04" db="EMBL/GenBank/DDBJ databases">
        <authorList>
            <person name="Podell S."/>
        </authorList>
    </citation>
    <scope>NUCLEOTIDE SEQUENCE</scope>
    <source>
        <strain evidence="1">Hildebrandi</strain>
    </source>
</reference>
<proteinExistence type="predicted"/>
<comment type="caution">
    <text evidence="1">The sequence shown here is derived from an EMBL/GenBank/DDBJ whole genome shotgun (WGS) entry which is preliminary data.</text>
</comment>
<dbReference type="EMBL" id="JAGRRH010000020">
    <property type="protein sequence ID" value="KAG7347261.1"/>
    <property type="molecule type" value="Genomic_DNA"/>
</dbReference>
<reference evidence="1" key="1">
    <citation type="journal article" date="2021" name="Sci. Rep.">
        <title>Diploid genomic architecture of Nitzschia inconspicua, an elite biomass production diatom.</title>
        <authorList>
            <person name="Oliver A."/>
            <person name="Podell S."/>
            <person name="Pinowska A."/>
            <person name="Traller J.C."/>
            <person name="Smith S.R."/>
            <person name="McClure R."/>
            <person name="Beliaev A."/>
            <person name="Bohutskyi P."/>
            <person name="Hill E.A."/>
            <person name="Rabines A."/>
            <person name="Zheng H."/>
            <person name="Allen L.Z."/>
            <person name="Kuo A."/>
            <person name="Grigoriev I.V."/>
            <person name="Allen A.E."/>
            <person name="Hazlebeck D."/>
            <person name="Allen E.E."/>
        </authorList>
    </citation>
    <scope>NUCLEOTIDE SEQUENCE</scope>
    <source>
        <strain evidence="1">Hildebrandi</strain>
    </source>
</reference>
<dbReference type="OrthoDB" id="43961at2759"/>
<evidence type="ECO:0000313" key="3">
    <source>
        <dbReference type="Proteomes" id="UP000693970"/>
    </source>
</evidence>
<dbReference type="EMBL" id="JAGRRH010000006">
    <property type="protein sequence ID" value="KAG7367885.1"/>
    <property type="molecule type" value="Genomic_DNA"/>
</dbReference>
<sequence>MTKNAFIPMTMKLLAIIWVAVAIWWNSDQTDAFSLRSNRLKHYMSTSSMLISCSMCRMNMHLHDEEQSHERPDGGRRMFLDDTGRLIFAMMGSSVCTIAAPSSAWSTINSDTSPSSSDISSTELQLTKPFAPPEALVPAVRVQFTIDRCLTLAEDIQQHPNDNQNNYKRQTDLQKLLLVPQNYVQTDFLSSSSSDFSHHRRQMVGFLPMLLNSNTNIPLPGAGTKYQPAKAYMDTYDRNRQDLPVLLQPGALLVQSGEIDSWRRLKRQEAEKESQDEIRAALNTYTQALTYRGDAYVLTVSTQERSRMVRENKLPDVKQVIASDLGMRYLYRNQLLTIMAEVKAELQYQLKQQQQQQQEQEQNKVSSIDVSDLVPLLRDAQVACQQWFSLIEQDQVEAAVNLARQEDSKVML</sequence>
<dbReference type="Proteomes" id="UP000693970">
    <property type="component" value="Unassembled WGS sequence"/>
</dbReference>
<keyword evidence="3" id="KW-1185">Reference proteome</keyword>
<protein>
    <submittedName>
        <fullName evidence="1">Uncharacterized protein</fullName>
    </submittedName>
</protein>
<accession>A0A9K3PHS5</accession>
<name>A0A9K3PHS5_9STRA</name>
<evidence type="ECO:0000313" key="1">
    <source>
        <dbReference type="EMBL" id="KAG7347261.1"/>
    </source>
</evidence>
<gene>
    <name evidence="1" type="ORF">IV203_015966</name>
    <name evidence="2" type="ORF">IV203_030628</name>
</gene>
<dbReference type="AlphaFoldDB" id="A0A9K3PHS5"/>